<organism evidence="11 12">
    <name type="scientific">Haematococcus lacustris</name>
    <name type="common">Green alga</name>
    <name type="synonym">Haematococcus pluvialis</name>
    <dbReference type="NCBI Taxonomy" id="44745"/>
    <lineage>
        <taxon>Eukaryota</taxon>
        <taxon>Viridiplantae</taxon>
        <taxon>Chlorophyta</taxon>
        <taxon>core chlorophytes</taxon>
        <taxon>Chlorophyceae</taxon>
        <taxon>CS clade</taxon>
        <taxon>Chlamydomonadales</taxon>
        <taxon>Haematococcaceae</taxon>
        <taxon>Haematococcus</taxon>
    </lineage>
</organism>
<reference evidence="11 12" key="1">
    <citation type="submission" date="2020-02" db="EMBL/GenBank/DDBJ databases">
        <title>Draft genome sequence of Haematococcus lacustris strain NIES-144.</title>
        <authorList>
            <person name="Morimoto D."/>
            <person name="Nakagawa S."/>
            <person name="Yoshida T."/>
            <person name="Sawayama S."/>
        </authorList>
    </citation>
    <scope>NUCLEOTIDE SEQUENCE [LARGE SCALE GENOMIC DNA]</scope>
    <source>
        <strain evidence="11 12">NIES-144</strain>
    </source>
</reference>
<accession>A0A699ZBW5</accession>
<dbReference type="EMBL" id="BLLF01001591">
    <property type="protein sequence ID" value="GFH20187.1"/>
    <property type="molecule type" value="Genomic_DNA"/>
</dbReference>
<proteinExistence type="inferred from homology"/>
<keyword evidence="9" id="KW-0966">Cell projection</keyword>
<evidence type="ECO:0000256" key="10">
    <source>
        <dbReference type="SAM" id="Coils"/>
    </source>
</evidence>
<keyword evidence="8" id="KW-0206">Cytoskeleton</keyword>
<comment type="similarity">
    <text evidence="3">Belongs to the DRC10 family.</text>
</comment>
<evidence type="ECO:0000313" key="11">
    <source>
        <dbReference type="EMBL" id="GFH20187.1"/>
    </source>
</evidence>
<keyword evidence="5" id="KW-0963">Cytoplasm</keyword>
<dbReference type="Proteomes" id="UP000485058">
    <property type="component" value="Unassembled WGS sequence"/>
</dbReference>
<keyword evidence="10" id="KW-0175">Coiled coil</keyword>
<evidence type="ECO:0000256" key="5">
    <source>
        <dbReference type="ARBA" id="ARBA00022490"/>
    </source>
</evidence>
<evidence type="ECO:0000256" key="2">
    <source>
        <dbReference type="ARBA" id="ARBA00004611"/>
    </source>
</evidence>
<evidence type="ECO:0000256" key="9">
    <source>
        <dbReference type="ARBA" id="ARBA00023273"/>
    </source>
</evidence>
<evidence type="ECO:0000256" key="8">
    <source>
        <dbReference type="ARBA" id="ARBA00023212"/>
    </source>
</evidence>
<dbReference type="PANTHER" id="PTHR31598">
    <property type="entry name" value="IQ DOMAIN-CONTAINING PROTEIN D"/>
    <property type="match status" value="1"/>
</dbReference>
<comment type="function">
    <text evidence="1">Component of the nexin-dynein regulatory complex (N-DRC), a key regulator of ciliary/flagellar motility which maintains the alignment and integrity of the distal axoneme and regulates microtubule sliding in motile axonemes.</text>
</comment>
<evidence type="ECO:0000313" key="12">
    <source>
        <dbReference type="Proteomes" id="UP000485058"/>
    </source>
</evidence>
<evidence type="ECO:0000256" key="7">
    <source>
        <dbReference type="ARBA" id="ARBA00023069"/>
    </source>
</evidence>
<dbReference type="PANTHER" id="PTHR31598:SF1">
    <property type="entry name" value="DYNEIN REGULATORY COMPLEX PROTEIN 10"/>
    <property type="match status" value="1"/>
</dbReference>
<evidence type="ECO:0000256" key="3">
    <source>
        <dbReference type="ARBA" id="ARBA00009071"/>
    </source>
</evidence>
<evidence type="ECO:0000256" key="6">
    <source>
        <dbReference type="ARBA" id="ARBA00022846"/>
    </source>
</evidence>
<evidence type="ECO:0000256" key="1">
    <source>
        <dbReference type="ARBA" id="ARBA00003029"/>
    </source>
</evidence>
<sequence>MARSLEASRVLAVLDDTLTALRLLSFVTTEVLDTAEQLRDLLGEDLVNILATHRELIAASKNNIGSEPLCTSTWQLTRMLQSSQTASRLQMLHTDRSMAMLQAVNFFERVQKRLTTTVEEDASNREFYEESAEDLARAEIHAVTCDATSLKHNIEVEASGTRGSDHDSYLGDHMNVSKELAAARATLAKLSQDNKEAEAALRKAKKRAAQDVEAVIGEYDGDVGSKESEYQTALADYNEA</sequence>
<dbReference type="InterPro" id="IPR042815">
    <property type="entry name" value="DRC10"/>
</dbReference>
<keyword evidence="6" id="KW-0282">Flagellum</keyword>
<feature type="coiled-coil region" evidence="10">
    <location>
        <begin position="173"/>
        <end position="214"/>
    </location>
</feature>
<comment type="subcellular location">
    <subcellularLocation>
        <location evidence="2">Cytoplasm</location>
        <location evidence="2">Cytoskeleton</location>
        <location evidence="2">Flagellum axoneme</location>
    </subcellularLocation>
</comment>
<keyword evidence="12" id="KW-1185">Reference proteome</keyword>
<evidence type="ECO:0000256" key="4">
    <source>
        <dbReference type="ARBA" id="ARBA00021752"/>
    </source>
</evidence>
<dbReference type="AlphaFoldDB" id="A0A699ZBW5"/>
<keyword evidence="7" id="KW-0969">Cilium</keyword>
<protein>
    <recommendedName>
        <fullName evidence="4">Dynein regulatory complex protein 10</fullName>
    </recommendedName>
</protein>
<gene>
    <name evidence="11" type="ORF">HaLaN_17269</name>
</gene>
<name>A0A699ZBW5_HAELA</name>
<comment type="caution">
    <text evidence="11">The sequence shown here is derived from an EMBL/GenBank/DDBJ whole genome shotgun (WGS) entry which is preliminary data.</text>
</comment>